<feature type="transmembrane region" description="Helical" evidence="1">
    <location>
        <begin position="122"/>
        <end position="140"/>
    </location>
</feature>
<dbReference type="PATRIC" id="fig|1560201.3.peg.1644"/>
<keyword evidence="1" id="KW-0812">Transmembrane</keyword>
<comment type="caution">
    <text evidence="4">The sequence shown here is derived from an EMBL/GenBank/DDBJ whole genome shotgun (WGS) entry which is preliminary data.</text>
</comment>
<dbReference type="AlphaFoldDB" id="A0A0L7T5H0"/>
<dbReference type="OrthoDB" id="1494254at2"/>
<dbReference type="InterPro" id="IPR007138">
    <property type="entry name" value="ABM_dom"/>
</dbReference>
<keyword evidence="4" id="KW-0560">Oxidoreductase</keyword>
<proteinExistence type="predicted"/>
<name>A0A0L7T5H0_9GAMM</name>
<evidence type="ECO:0000313" key="4">
    <source>
        <dbReference type="EMBL" id="KOC90595.1"/>
    </source>
</evidence>
<protein>
    <submittedName>
        <fullName evidence="4">Antibiotic biosynthesis monooxygenase</fullName>
    </submittedName>
</protein>
<keyword evidence="4" id="KW-0503">Monooxygenase</keyword>
<feature type="transmembrane region" description="Helical" evidence="1">
    <location>
        <begin position="152"/>
        <end position="170"/>
    </location>
</feature>
<keyword evidence="1" id="KW-1133">Transmembrane helix</keyword>
<feature type="domain" description="ABM" evidence="2">
    <location>
        <begin position="10"/>
        <end position="81"/>
    </location>
</feature>
<dbReference type="EMBL" id="JRXF01000061">
    <property type="protein sequence ID" value="KOC87670.1"/>
    <property type="molecule type" value="Genomic_DNA"/>
</dbReference>
<evidence type="ECO:0000256" key="1">
    <source>
        <dbReference type="SAM" id="Phobius"/>
    </source>
</evidence>
<evidence type="ECO:0000313" key="6">
    <source>
        <dbReference type="Proteomes" id="UP000037088"/>
    </source>
</evidence>
<keyword evidence="6" id="KW-1185">Reference proteome</keyword>
<accession>A0A0L7T5H0</accession>
<dbReference type="RefSeq" id="WP_052898731.1">
    <property type="nucleotide sequence ID" value="NZ_JRXE01000009.1"/>
</dbReference>
<dbReference type="InterPro" id="IPR011008">
    <property type="entry name" value="Dimeric_a/b-barrel"/>
</dbReference>
<organism evidence="4 6">
    <name type="scientific">Winslowiella iniecta</name>
    <dbReference type="NCBI Taxonomy" id="1560201"/>
    <lineage>
        <taxon>Bacteria</taxon>
        <taxon>Pseudomonadati</taxon>
        <taxon>Pseudomonadota</taxon>
        <taxon>Gammaproteobacteria</taxon>
        <taxon>Enterobacterales</taxon>
        <taxon>Erwiniaceae</taxon>
        <taxon>Winslowiella</taxon>
    </lineage>
</organism>
<dbReference type="Gene3D" id="3.30.70.100">
    <property type="match status" value="1"/>
</dbReference>
<dbReference type="Pfam" id="PF03992">
    <property type="entry name" value="ABM"/>
    <property type="match status" value="1"/>
</dbReference>
<dbReference type="EMBL" id="JRXE01000009">
    <property type="protein sequence ID" value="KOC90595.1"/>
    <property type="molecule type" value="Genomic_DNA"/>
</dbReference>
<dbReference type="STRING" id="1560201.NG42_07710"/>
<dbReference type="InterPro" id="IPR038762">
    <property type="entry name" value="ABM_predict"/>
</dbReference>
<dbReference type="PANTHER" id="PTHR40057:SF1">
    <property type="entry name" value="SLR1162 PROTEIN"/>
    <property type="match status" value="1"/>
</dbReference>
<evidence type="ECO:0000313" key="5">
    <source>
        <dbReference type="Proteomes" id="UP000036851"/>
    </source>
</evidence>
<evidence type="ECO:0000313" key="3">
    <source>
        <dbReference type="EMBL" id="KOC87670.1"/>
    </source>
</evidence>
<dbReference type="PANTHER" id="PTHR40057">
    <property type="entry name" value="SLR1162 PROTEIN"/>
    <property type="match status" value="1"/>
</dbReference>
<dbReference type="Proteomes" id="UP000037088">
    <property type="component" value="Unassembled WGS sequence"/>
</dbReference>
<sequence length="185" mass="21307">MDYPHQPEHVTLVITHRLQPGKQPDYERWLEKIMPQAALFTGHLGVNVLRPVHGEMTYTILIRFDSLDNLYHWIHSSERKARVAELPEMLMTPEHIEMRPGAAFWFTPATPASPAPARWKQFLVTLAVIFPSTNLVPWFWGHVLPASQGTLWGHFLNDACVVALVVYLWMPAITRLLKNWLTPRG</sequence>
<dbReference type="SUPFAM" id="SSF54909">
    <property type="entry name" value="Dimeric alpha+beta barrel"/>
    <property type="match status" value="1"/>
</dbReference>
<reference evidence="5 6" key="1">
    <citation type="journal article" date="2015" name="Int. J. Syst. Evol. Microbiol.">
        <title>Erwinia iniecta sp. nov., isolated from Russian wheat aphids (Diuraphis noxia).</title>
        <authorList>
            <person name="Campillo T."/>
            <person name="Luna E."/>
            <person name="Portier P."/>
            <person name="Fischer-Le Saux M."/>
            <person name="Lapitan N."/>
            <person name="Tisserat N.A."/>
            <person name="Leach J.E."/>
        </authorList>
    </citation>
    <scope>NUCLEOTIDE SEQUENCE [LARGE SCALE GENOMIC DNA]</scope>
    <source>
        <strain evidence="4 6">B120</strain>
        <strain evidence="3 5">B149</strain>
    </source>
</reference>
<evidence type="ECO:0000259" key="2">
    <source>
        <dbReference type="Pfam" id="PF03992"/>
    </source>
</evidence>
<dbReference type="GO" id="GO:0004497">
    <property type="term" value="F:monooxygenase activity"/>
    <property type="evidence" value="ECO:0007669"/>
    <property type="project" value="UniProtKB-KW"/>
</dbReference>
<dbReference type="Proteomes" id="UP000036851">
    <property type="component" value="Unassembled WGS sequence"/>
</dbReference>
<gene>
    <name evidence="4" type="ORF">NG42_07710</name>
    <name evidence="3" type="ORF">NG43_21225</name>
</gene>
<keyword evidence="1" id="KW-0472">Membrane</keyword>